<name>A0ABY8PVZ7_9ACTN</name>
<keyword evidence="3" id="KW-1185">Reference proteome</keyword>
<evidence type="ECO:0000313" key="3">
    <source>
        <dbReference type="Proteomes" id="UP001244136"/>
    </source>
</evidence>
<proteinExistence type="predicted"/>
<feature type="compositionally biased region" description="Low complexity" evidence="1">
    <location>
        <begin position="25"/>
        <end position="48"/>
    </location>
</feature>
<protein>
    <recommendedName>
        <fullName evidence="4">SnoaL-like domain-containing protein</fullName>
    </recommendedName>
</protein>
<evidence type="ECO:0008006" key="4">
    <source>
        <dbReference type="Google" id="ProtNLM"/>
    </source>
</evidence>
<organism evidence="2 3">
    <name type="scientific">Tessaracoccus lacteus</name>
    <dbReference type="NCBI Taxonomy" id="3041766"/>
    <lineage>
        <taxon>Bacteria</taxon>
        <taxon>Bacillati</taxon>
        <taxon>Actinomycetota</taxon>
        <taxon>Actinomycetes</taxon>
        <taxon>Propionibacteriales</taxon>
        <taxon>Propionibacteriaceae</taxon>
        <taxon>Tessaracoccus</taxon>
    </lineage>
</organism>
<reference evidence="2 3" key="1">
    <citation type="journal article" date="2008" name="Int. J. Syst. Evol. Microbiol.">
        <title>Tessaracoccus flavescens sp. nov., isolated from marine sediment.</title>
        <authorList>
            <person name="Lee D.W."/>
            <person name="Lee S.D."/>
        </authorList>
    </citation>
    <scope>NUCLEOTIDE SEQUENCE [LARGE SCALE GENOMIC DNA]</scope>
    <source>
        <strain evidence="2 3">T21</strain>
    </source>
</reference>
<dbReference type="RefSeq" id="WP_281144405.1">
    <property type="nucleotide sequence ID" value="NZ_CP123967.1"/>
</dbReference>
<accession>A0ABY8PVZ7</accession>
<dbReference type="EMBL" id="CP123967">
    <property type="protein sequence ID" value="WGT46641.1"/>
    <property type="molecule type" value="Genomic_DNA"/>
</dbReference>
<evidence type="ECO:0000256" key="1">
    <source>
        <dbReference type="SAM" id="MobiDB-lite"/>
    </source>
</evidence>
<evidence type="ECO:0000313" key="2">
    <source>
        <dbReference type="EMBL" id="WGT46641.1"/>
    </source>
</evidence>
<sequence>MLIAVVLLVGCAGDGGGGASESPEPTAVTTSSPVASPTPTTSPSPTVIPTYPSDLPTESAEEAAIIAGWQEYWRVFEKFAADPNGFTDFTETQYVTTDEESVGILESISSMRERGVRMVGGSVFRDVSIEVLEEGVAEVVYCADTTQMDVRYVESDEPYQPDVADSYRETATMREGKDGTWRVAKIRNEAASC</sequence>
<dbReference type="Proteomes" id="UP001244136">
    <property type="component" value="Chromosome"/>
</dbReference>
<feature type="region of interest" description="Disordered" evidence="1">
    <location>
        <begin position="14"/>
        <end position="48"/>
    </location>
</feature>
<gene>
    <name evidence="2" type="ORF">QH948_10870</name>
</gene>